<dbReference type="Pfam" id="PF00732">
    <property type="entry name" value="GMC_oxred_N"/>
    <property type="match status" value="1"/>
</dbReference>
<evidence type="ECO:0000256" key="2">
    <source>
        <dbReference type="ARBA" id="ARBA00010790"/>
    </source>
</evidence>
<dbReference type="InterPro" id="IPR012132">
    <property type="entry name" value="GMC_OxRdtase"/>
</dbReference>
<evidence type="ECO:0000259" key="9">
    <source>
        <dbReference type="Pfam" id="PF05199"/>
    </source>
</evidence>
<feature type="active site" description="Proton donor" evidence="5">
    <location>
        <position position="526"/>
    </location>
</feature>
<gene>
    <name evidence="10" type="ORF">WG66_4197</name>
</gene>
<dbReference type="GO" id="GO:0016614">
    <property type="term" value="F:oxidoreductase activity, acting on CH-OH group of donors"/>
    <property type="evidence" value="ECO:0007669"/>
    <property type="project" value="InterPro"/>
</dbReference>
<dbReference type="eggNOG" id="KOG1238">
    <property type="taxonomic scope" value="Eukaryota"/>
</dbReference>
<comment type="cofactor">
    <cofactor evidence="1 6">
        <name>FAD</name>
        <dbReference type="ChEBI" id="CHEBI:57692"/>
    </cofactor>
</comment>
<keyword evidence="4 6" id="KW-0274">FAD</keyword>
<comment type="caution">
    <text evidence="10">The sequence shown here is derived from an EMBL/GenBank/DDBJ whole genome shotgun (WGS) entry which is preliminary data.</text>
</comment>
<evidence type="ECO:0000259" key="8">
    <source>
        <dbReference type="Pfam" id="PF00732"/>
    </source>
</evidence>
<organism evidence="10 11">
    <name type="scientific">Moniliophthora roreri</name>
    <name type="common">Frosty pod rot fungus</name>
    <name type="synonym">Monilia roreri</name>
    <dbReference type="NCBI Taxonomy" id="221103"/>
    <lineage>
        <taxon>Eukaryota</taxon>
        <taxon>Fungi</taxon>
        <taxon>Dikarya</taxon>
        <taxon>Basidiomycota</taxon>
        <taxon>Agaricomycotina</taxon>
        <taxon>Agaricomycetes</taxon>
        <taxon>Agaricomycetidae</taxon>
        <taxon>Agaricales</taxon>
        <taxon>Marasmiineae</taxon>
        <taxon>Marasmiaceae</taxon>
        <taxon>Moniliophthora</taxon>
    </lineage>
</organism>
<dbReference type="AlphaFoldDB" id="A0A0W0G3Q8"/>
<evidence type="ECO:0000256" key="5">
    <source>
        <dbReference type="PIRSR" id="PIRSR000137-1"/>
    </source>
</evidence>
<dbReference type="InterPro" id="IPR000172">
    <property type="entry name" value="GMC_OxRdtase_N"/>
</dbReference>
<keyword evidence="7" id="KW-0732">Signal</keyword>
<dbReference type="SUPFAM" id="SSF54373">
    <property type="entry name" value="FAD-linked reductases, C-terminal domain"/>
    <property type="match status" value="1"/>
</dbReference>
<evidence type="ECO:0008006" key="12">
    <source>
        <dbReference type="Google" id="ProtNLM"/>
    </source>
</evidence>
<proteinExistence type="inferred from homology"/>
<name>A0A0W0G3Q8_MONRR</name>
<feature type="active site" description="Proton acceptor" evidence="5">
    <location>
        <position position="570"/>
    </location>
</feature>
<feature type="binding site" evidence="6">
    <location>
        <begin position="571"/>
        <end position="572"/>
    </location>
    <ligand>
        <name>FAD</name>
        <dbReference type="ChEBI" id="CHEBI:57692"/>
    </ligand>
</feature>
<dbReference type="InterPro" id="IPR007867">
    <property type="entry name" value="GMC_OxRtase_C"/>
</dbReference>
<accession>A0A0W0G3Q8</accession>
<dbReference type="PANTHER" id="PTHR11552">
    <property type="entry name" value="GLUCOSE-METHANOL-CHOLINE GMC OXIDOREDUCTASE"/>
    <property type="match status" value="1"/>
</dbReference>
<reference evidence="10 11" key="1">
    <citation type="submission" date="2015-12" db="EMBL/GenBank/DDBJ databases">
        <title>Draft genome sequence of Moniliophthora roreri, the causal agent of frosty pod rot of cacao.</title>
        <authorList>
            <person name="Aime M.C."/>
            <person name="Diaz-Valderrama J.R."/>
            <person name="Kijpornyongpan T."/>
            <person name="Phillips-Mora W."/>
        </authorList>
    </citation>
    <scope>NUCLEOTIDE SEQUENCE [LARGE SCALE GENOMIC DNA]</scope>
    <source>
        <strain evidence="10 11">MCA 2952</strain>
    </source>
</reference>
<dbReference type="InterPro" id="IPR036188">
    <property type="entry name" value="FAD/NAD-bd_sf"/>
</dbReference>
<comment type="similarity">
    <text evidence="2">Belongs to the GMC oxidoreductase family.</text>
</comment>
<evidence type="ECO:0000256" key="7">
    <source>
        <dbReference type="SAM" id="SignalP"/>
    </source>
</evidence>
<dbReference type="EMBL" id="LATX01001222">
    <property type="protein sequence ID" value="KTB43228.1"/>
    <property type="molecule type" value="Genomic_DNA"/>
</dbReference>
<feature type="domain" description="Glucose-methanol-choline oxidoreductase C-terminal" evidence="9">
    <location>
        <begin position="447"/>
        <end position="579"/>
    </location>
</feature>
<evidence type="ECO:0000256" key="1">
    <source>
        <dbReference type="ARBA" id="ARBA00001974"/>
    </source>
</evidence>
<dbReference type="PANTHER" id="PTHR11552:SF147">
    <property type="entry name" value="CHOLINE DEHYDROGENASE, MITOCHONDRIAL"/>
    <property type="match status" value="1"/>
</dbReference>
<sequence>MSLKTQLTVFLSLASLSFAKIYDSFQEVPTDTFDFVVIGGGAGGLVVANRLSENPNVTVLVIEAGVSDKDALTLQVPFFWPNAQATPFDWNYTTTAQQGLNGRTIPYSRGHVIGGSTSINALIYNRLAAEEWDRLAKETGDAGWSWKNMKQYFLKNEILTPPADGHDTTGQINPAVHGKSGVNGDSLPGFSTPIDSKIIQTTKELSKEFPYNLDMNDGSPLGVGWCLATIRDGARSSASTSYLAPKYADRPNLYVALNTRVTRVLANAPATPLQLQNVELTSSAAGPRTQVTARKEVVLAAGSIGSAQILLNSGIGDASALRPLGVDPILVDNPSVGANLSDHAMVHNAWFVNSTDTWESLLRDPSILNDDLEEWMTSRTGPLVVTSPNTLTFLRLAKDSPILKQFPDPVPGSQTPHIEFLIGNGFGGSPLPETGNFMTISTAVVSPTARGSLRLNSNDPFDSPIINPNLLGTDFDIAVMKEAIKSARRFVSAPVWNDYVLGPFINITTDAELEQYIRNNATTVWHPVGTAAMTAKSAPFGVVDPDLSVKGVQGLRVIDASVFPHVPAGHPQVPVYVIAERGSDLIKKKWGL</sequence>
<evidence type="ECO:0000313" key="11">
    <source>
        <dbReference type="Proteomes" id="UP000054988"/>
    </source>
</evidence>
<evidence type="ECO:0000256" key="6">
    <source>
        <dbReference type="PIRSR" id="PIRSR000137-2"/>
    </source>
</evidence>
<evidence type="ECO:0000313" key="10">
    <source>
        <dbReference type="EMBL" id="KTB43228.1"/>
    </source>
</evidence>
<keyword evidence="3" id="KW-0285">Flavoprotein</keyword>
<feature type="binding site" evidence="6">
    <location>
        <position position="112"/>
    </location>
    <ligand>
        <name>FAD</name>
        <dbReference type="ChEBI" id="CHEBI:57692"/>
    </ligand>
</feature>
<dbReference type="GO" id="GO:0050660">
    <property type="term" value="F:flavin adenine dinucleotide binding"/>
    <property type="evidence" value="ECO:0007669"/>
    <property type="project" value="InterPro"/>
</dbReference>
<feature type="binding site" evidence="6">
    <location>
        <begin position="525"/>
        <end position="526"/>
    </location>
    <ligand>
        <name>FAD</name>
        <dbReference type="ChEBI" id="CHEBI:57692"/>
    </ligand>
</feature>
<feature type="domain" description="Glucose-methanol-choline oxidoreductase N-terminal" evidence="8">
    <location>
        <begin position="33"/>
        <end position="344"/>
    </location>
</feature>
<evidence type="ECO:0000256" key="3">
    <source>
        <dbReference type="ARBA" id="ARBA00022630"/>
    </source>
</evidence>
<feature type="binding site" evidence="6">
    <location>
        <position position="261"/>
    </location>
    <ligand>
        <name>FAD</name>
        <dbReference type="ChEBI" id="CHEBI:57692"/>
    </ligand>
</feature>
<dbReference type="Pfam" id="PF05199">
    <property type="entry name" value="GMC_oxred_C"/>
    <property type="match status" value="1"/>
</dbReference>
<dbReference type="PIRSF" id="PIRSF000137">
    <property type="entry name" value="Alcohol_oxidase"/>
    <property type="match status" value="1"/>
</dbReference>
<dbReference type="Gene3D" id="3.50.50.60">
    <property type="entry name" value="FAD/NAD(P)-binding domain"/>
    <property type="match status" value="1"/>
</dbReference>
<evidence type="ECO:0000256" key="4">
    <source>
        <dbReference type="ARBA" id="ARBA00022827"/>
    </source>
</evidence>
<dbReference type="Proteomes" id="UP000054988">
    <property type="component" value="Unassembled WGS sequence"/>
</dbReference>
<protein>
    <recommendedName>
        <fullName evidence="12">Aryl-alcohol oxidase</fullName>
    </recommendedName>
</protein>
<feature type="signal peptide" evidence="7">
    <location>
        <begin position="1"/>
        <end position="19"/>
    </location>
</feature>
<feature type="chain" id="PRO_5006902314" description="Aryl-alcohol oxidase" evidence="7">
    <location>
        <begin position="20"/>
        <end position="592"/>
    </location>
</feature>
<dbReference type="SUPFAM" id="SSF51905">
    <property type="entry name" value="FAD/NAD(P)-binding domain"/>
    <property type="match status" value="1"/>
</dbReference>
<dbReference type="Gene3D" id="3.30.560.10">
    <property type="entry name" value="Glucose Oxidase, domain 3"/>
    <property type="match status" value="1"/>
</dbReference>